<proteinExistence type="predicted"/>
<accession>A0AAV6HXG2</accession>
<dbReference type="Proteomes" id="UP000823749">
    <property type="component" value="Chromosome 13"/>
</dbReference>
<evidence type="ECO:0000256" key="6">
    <source>
        <dbReference type="ARBA" id="ARBA00023180"/>
    </source>
</evidence>
<comment type="caution">
    <text evidence="8">The sequence shown here is derived from an EMBL/GenBank/DDBJ whole genome shotgun (WGS) entry which is preliminary data.</text>
</comment>
<evidence type="ECO:0000256" key="1">
    <source>
        <dbReference type="ARBA" id="ARBA00004370"/>
    </source>
</evidence>
<keyword evidence="3 7" id="KW-0732">Signal</keyword>
<dbReference type="AlphaFoldDB" id="A0AAV6HXG2"/>
<name>A0AAV6HXG2_9ERIC</name>
<dbReference type="PANTHER" id="PTHR47988">
    <property type="entry name" value="SOMATIC EMBRYOGENESIS RECEPTOR KINASE 1"/>
    <property type="match status" value="1"/>
</dbReference>
<evidence type="ECO:0000313" key="9">
    <source>
        <dbReference type="Proteomes" id="UP000823749"/>
    </source>
</evidence>
<feature type="signal peptide" evidence="7">
    <location>
        <begin position="1"/>
        <end position="23"/>
    </location>
</feature>
<dbReference type="SUPFAM" id="SSF52058">
    <property type="entry name" value="L domain-like"/>
    <property type="match status" value="1"/>
</dbReference>
<dbReference type="Pfam" id="PF12799">
    <property type="entry name" value="LRR_4"/>
    <property type="match status" value="1"/>
</dbReference>
<comment type="subcellular location">
    <subcellularLocation>
        <location evidence="1">Membrane</location>
    </subcellularLocation>
</comment>
<evidence type="ECO:0000256" key="4">
    <source>
        <dbReference type="ARBA" id="ARBA00022737"/>
    </source>
</evidence>
<sequence length="157" mass="16887">MATPIALFFLLTVASMLSNFSDSMVNANSEGDALIAFKQSLTLYKNQLQGSIPTELGNLKSLVALELQDNNLTGTIPPSLGNLKSLVFLRLSNNRGLSGDIPQEVSNLPNLKVLDVSNTNLVESSIPRTIPLKNMATPSLGLCKLFFLLPIILAALF</sequence>
<dbReference type="InterPro" id="IPR032675">
    <property type="entry name" value="LRR_dom_sf"/>
</dbReference>
<keyword evidence="2" id="KW-0433">Leucine-rich repeat</keyword>
<evidence type="ECO:0000256" key="7">
    <source>
        <dbReference type="SAM" id="SignalP"/>
    </source>
</evidence>
<reference evidence="8 9" key="1">
    <citation type="submission" date="2020-08" db="EMBL/GenBank/DDBJ databases">
        <title>Plant Genome Project.</title>
        <authorList>
            <person name="Zhang R.-G."/>
        </authorList>
    </citation>
    <scope>NUCLEOTIDE SEQUENCE [LARGE SCALE GENOMIC DNA]</scope>
    <source>
        <strain evidence="8">WSP0</strain>
        <tissue evidence="8">Leaf</tissue>
    </source>
</reference>
<gene>
    <name evidence="8" type="ORF">RHGRI_037917</name>
</gene>
<dbReference type="Gene3D" id="3.80.10.10">
    <property type="entry name" value="Ribonuclease Inhibitor"/>
    <property type="match status" value="1"/>
</dbReference>
<evidence type="ECO:0000313" key="8">
    <source>
        <dbReference type="EMBL" id="KAG5517321.1"/>
    </source>
</evidence>
<organism evidence="8 9">
    <name type="scientific">Rhododendron griersonianum</name>
    <dbReference type="NCBI Taxonomy" id="479676"/>
    <lineage>
        <taxon>Eukaryota</taxon>
        <taxon>Viridiplantae</taxon>
        <taxon>Streptophyta</taxon>
        <taxon>Embryophyta</taxon>
        <taxon>Tracheophyta</taxon>
        <taxon>Spermatophyta</taxon>
        <taxon>Magnoliopsida</taxon>
        <taxon>eudicotyledons</taxon>
        <taxon>Gunneridae</taxon>
        <taxon>Pentapetalae</taxon>
        <taxon>asterids</taxon>
        <taxon>Ericales</taxon>
        <taxon>Ericaceae</taxon>
        <taxon>Ericoideae</taxon>
        <taxon>Rhodoreae</taxon>
        <taxon>Rhododendron</taxon>
    </lineage>
</organism>
<dbReference type="InterPro" id="IPR001611">
    <property type="entry name" value="Leu-rich_rpt"/>
</dbReference>
<dbReference type="Pfam" id="PF00560">
    <property type="entry name" value="LRR_1"/>
    <property type="match status" value="2"/>
</dbReference>
<keyword evidence="4" id="KW-0677">Repeat</keyword>
<dbReference type="FunFam" id="3.80.10.10:FF:000041">
    <property type="entry name" value="LRR receptor-like serine/threonine-protein kinase ERECTA"/>
    <property type="match status" value="1"/>
</dbReference>
<keyword evidence="5" id="KW-0472">Membrane</keyword>
<dbReference type="EMBL" id="JACTNZ010000013">
    <property type="protein sequence ID" value="KAG5517321.1"/>
    <property type="molecule type" value="Genomic_DNA"/>
</dbReference>
<evidence type="ECO:0000256" key="3">
    <source>
        <dbReference type="ARBA" id="ARBA00022729"/>
    </source>
</evidence>
<keyword evidence="9" id="KW-1185">Reference proteome</keyword>
<dbReference type="GO" id="GO:0016020">
    <property type="term" value="C:membrane"/>
    <property type="evidence" value="ECO:0007669"/>
    <property type="project" value="UniProtKB-SubCell"/>
</dbReference>
<keyword evidence="6" id="KW-0325">Glycoprotein</keyword>
<evidence type="ECO:0000256" key="5">
    <source>
        <dbReference type="ARBA" id="ARBA00023136"/>
    </source>
</evidence>
<protein>
    <submittedName>
        <fullName evidence="8">Uncharacterized protein</fullName>
    </submittedName>
</protein>
<dbReference type="InterPro" id="IPR025875">
    <property type="entry name" value="Leu-rich_rpt_4"/>
</dbReference>
<feature type="chain" id="PRO_5043383597" evidence="7">
    <location>
        <begin position="24"/>
        <end position="157"/>
    </location>
</feature>
<evidence type="ECO:0000256" key="2">
    <source>
        <dbReference type="ARBA" id="ARBA00022614"/>
    </source>
</evidence>